<keyword evidence="4" id="KW-0540">Nuclease</keyword>
<dbReference type="NCBIfam" id="NF009154">
    <property type="entry name" value="PRK12497.3-3"/>
    <property type="match status" value="1"/>
</dbReference>
<dbReference type="CDD" id="cd20736">
    <property type="entry name" value="PoNe_Nuclease"/>
    <property type="match status" value="1"/>
</dbReference>
<dbReference type="Pfam" id="PF02021">
    <property type="entry name" value="UPF0102"/>
    <property type="match status" value="1"/>
</dbReference>
<dbReference type="PANTHER" id="PTHR34039:SF1">
    <property type="entry name" value="UPF0102 PROTEIN YRAN"/>
    <property type="match status" value="1"/>
</dbReference>
<gene>
    <name evidence="4" type="ORF">FB391_2121</name>
</gene>
<evidence type="ECO:0000256" key="2">
    <source>
        <dbReference type="HAMAP-Rule" id="MF_00048"/>
    </source>
</evidence>
<dbReference type="Gene3D" id="3.40.1350.10">
    <property type="match status" value="1"/>
</dbReference>
<dbReference type="SUPFAM" id="SSF52980">
    <property type="entry name" value="Restriction endonuclease-like"/>
    <property type="match status" value="1"/>
</dbReference>
<dbReference type="AlphaFoldDB" id="A0A543F2M4"/>
<dbReference type="NCBIfam" id="NF009150">
    <property type="entry name" value="PRK12497.1-3"/>
    <property type="match status" value="1"/>
</dbReference>
<evidence type="ECO:0000313" key="5">
    <source>
        <dbReference type="Proteomes" id="UP000320235"/>
    </source>
</evidence>
<keyword evidence="4" id="KW-0255">Endonuclease</keyword>
<evidence type="ECO:0000256" key="3">
    <source>
        <dbReference type="SAM" id="MobiDB-lite"/>
    </source>
</evidence>
<dbReference type="Proteomes" id="UP000320235">
    <property type="component" value="Unassembled WGS sequence"/>
</dbReference>
<organism evidence="4 5">
    <name type="scientific">Microbacterium kyungheense</name>
    <dbReference type="NCBI Taxonomy" id="1263636"/>
    <lineage>
        <taxon>Bacteria</taxon>
        <taxon>Bacillati</taxon>
        <taxon>Actinomycetota</taxon>
        <taxon>Actinomycetes</taxon>
        <taxon>Micrococcales</taxon>
        <taxon>Microbacteriaceae</taxon>
        <taxon>Microbacterium</taxon>
    </lineage>
</organism>
<feature type="region of interest" description="Disordered" evidence="3">
    <location>
        <begin position="1"/>
        <end position="24"/>
    </location>
</feature>
<sequence length="139" mass="15231">MPQPGVRAPATARDDAGMADKDDLGHAGEDRAARYFSDLGYTILARNWRCRAGEIDLVVADARTVVVVEVKTRRGVDFGHPFEAIDARKRARLWRLAAAWAAEHREAVQGRRLRIDAIGLTGPLPATAALEHLVDVEVP</sequence>
<protein>
    <recommendedName>
        <fullName evidence="2">UPF0102 protein FB391_2121</fullName>
    </recommendedName>
</protein>
<dbReference type="EMBL" id="VFPE01000002">
    <property type="protein sequence ID" value="TQM28071.1"/>
    <property type="molecule type" value="Genomic_DNA"/>
</dbReference>
<dbReference type="GO" id="GO:0004519">
    <property type="term" value="F:endonuclease activity"/>
    <property type="evidence" value="ECO:0007669"/>
    <property type="project" value="UniProtKB-KW"/>
</dbReference>
<dbReference type="InterPro" id="IPR003509">
    <property type="entry name" value="UPF0102_YraN-like"/>
</dbReference>
<keyword evidence="5" id="KW-1185">Reference proteome</keyword>
<dbReference type="PANTHER" id="PTHR34039">
    <property type="entry name" value="UPF0102 PROTEIN YRAN"/>
    <property type="match status" value="1"/>
</dbReference>
<reference evidence="4 5" key="1">
    <citation type="submission" date="2019-06" db="EMBL/GenBank/DDBJ databases">
        <title>Sequencing the genomes of 1000 actinobacteria strains.</title>
        <authorList>
            <person name="Klenk H.-P."/>
        </authorList>
    </citation>
    <scope>NUCLEOTIDE SEQUENCE [LARGE SCALE GENOMIC DNA]</scope>
    <source>
        <strain evidence="4 5">DSM 105492</strain>
    </source>
</reference>
<dbReference type="GO" id="GO:0003676">
    <property type="term" value="F:nucleic acid binding"/>
    <property type="evidence" value="ECO:0007669"/>
    <property type="project" value="InterPro"/>
</dbReference>
<evidence type="ECO:0000313" key="4">
    <source>
        <dbReference type="EMBL" id="TQM28071.1"/>
    </source>
</evidence>
<proteinExistence type="inferred from homology"/>
<dbReference type="NCBIfam" id="TIGR00252">
    <property type="entry name" value="YraN family protein"/>
    <property type="match status" value="1"/>
</dbReference>
<name>A0A543F2M4_9MICO</name>
<evidence type="ECO:0000256" key="1">
    <source>
        <dbReference type="ARBA" id="ARBA00006738"/>
    </source>
</evidence>
<dbReference type="HAMAP" id="MF_00048">
    <property type="entry name" value="UPF0102"/>
    <property type="match status" value="1"/>
</dbReference>
<dbReference type="InterPro" id="IPR011335">
    <property type="entry name" value="Restrct_endonuc-II-like"/>
</dbReference>
<comment type="similarity">
    <text evidence="1 2">Belongs to the UPF0102 family.</text>
</comment>
<dbReference type="InterPro" id="IPR011856">
    <property type="entry name" value="tRNA_endonuc-like_dom_sf"/>
</dbReference>
<keyword evidence="4" id="KW-0378">Hydrolase</keyword>
<feature type="compositionally biased region" description="Basic and acidic residues" evidence="3">
    <location>
        <begin position="12"/>
        <end position="24"/>
    </location>
</feature>
<accession>A0A543F2M4</accession>
<comment type="caution">
    <text evidence="4">The sequence shown here is derived from an EMBL/GenBank/DDBJ whole genome shotgun (WGS) entry which is preliminary data.</text>
</comment>